<proteinExistence type="predicted"/>
<protein>
    <submittedName>
        <fullName evidence="1">Pyridoxal phosphate-dependent transferase</fullName>
    </submittedName>
</protein>
<accession>A0ACB7PIE2</accession>
<organism evidence="1 2">
    <name type="scientific">Chaetomium tenue</name>
    <dbReference type="NCBI Taxonomy" id="1854479"/>
    <lineage>
        <taxon>Eukaryota</taxon>
        <taxon>Fungi</taxon>
        <taxon>Dikarya</taxon>
        <taxon>Ascomycota</taxon>
        <taxon>Pezizomycotina</taxon>
        <taxon>Sordariomycetes</taxon>
        <taxon>Sordariomycetidae</taxon>
        <taxon>Sordariales</taxon>
        <taxon>Chaetomiaceae</taxon>
        <taxon>Chaetomium</taxon>
    </lineage>
</organism>
<keyword evidence="1" id="KW-0808">Transferase</keyword>
<evidence type="ECO:0000313" key="1">
    <source>
        <dbReference type="EMBL" id="KAH6641596.1"/>
    </source>
</evidence>
<gene>
    <name evidence="1" type="ORF">F5144DRAFT_485156</name>
</gene>
<dbReference type="Proteomes" id="UP000724584">
    <property type="component" value="Unassembled WGS sequence"/>
</dbReference>
<evidence type="ECO:0000313" key="2">
    <source>
        <dbReference type="Proteomes" id="UP000724584"/>
    </source>
</evidence>
<name>A0ACB7PIE2_9PEZI</name>
<reference evidence="1 2" key="1">
    <citation type="journal article" date="2021" name="Nat. Commun.">
        <title>Genetic determinants of endophytism in the Arabidopsis root mycobiome.</title>
        <authorList>
            <person name="Mesny F."/>
            <person name="Miyauchi S."/>
            <person name="Thiergart T."/>
            <person name="Pickel B."/>
            <person name="Atanasova L."/>
            <person name="Karlsson M."/>
            <person name="Huettel B."/>
            <person name="Barry K.W."/>
            <person name="Haridas S."/>
            <person name="Chen C."/>
            <person name="Bauer D."/>
            <person name="Andreopoulos W."/>
            <person name="Pangilinan J."/>
            <person name="LaButti K."/>
            <person name="Riley R."/>
            <person name="Lipzen A."/>
            <person name="Clum A."/>
            <person name="Drula E."/>
            <person name="Henrissat B."/>
            <person name="Kohler A."/>
            <person name="Grigoriev I.V."/>
            <person name="Martin F.M."/>
            <person name="Hacquard S."/>
        </authorList>
    </citation>
    <scope>NUCLEOTIDE SEQUENCE [LARGE SCALE GENOMIC DNA]</scope>
    <source>
        <strain evidence="1 2">MPI-SDFR-AT-0079</strain>
    </source>
</reference>
<dbReference type="EMBL" id="JAGIZQ010000002">
    <property type="protein sequence ID" value="KAH6641596.1"/>
    <property type="molecule type" value="Genomic_DNA"/>
</dbReference>
<keyword evidence="2" id="KW-1185">Reference proteome</keyword>
<sequence length="641" mass="70709">MDALCSSHRRVRLGRREKPVPLDLSHHYSVVTKRRMPSKIKEAYKFFQIPGILNVAGGLPHPDFFPFDTLEAQAAKPERWTPSPNHPGETAVSSTPSPDSAAATHIVVPKAVDESDPVKKIDLTTVLQYGLAAGYPPLLSWVRQFTRENLQQDTPYKGGPEVILTCGSTDGFSKTLDLFVDQWTEGVNDITERPGLLCEPFVYTNILGQAQPRGVQVVTVKANDSGMVVKGPGGLENVLANWDPSKGKRPHLMYTVTLGHNPTGIVLSVERKKEIYDVCSRYDVVIVEDEPYWYLQFPSAAIEEAKSRGLPPPPASSHQKPRRSSGYPFLDSLTPSFLSLDTDGRVVRLDTFSKTVAPGCRLGWITAQPALIERFERIAESTTQQPSGFVQGLISELVLGSSGSGSASSATNQRARTAFSLLRSPRDRAAFTGWDTSGWVRWLEGLRGSYERRVARMCRTLDAGATLITTTPTILSSPHSDPDPDSEWAPLAVSKTTLYSFRWPRGGMFIWLRVHLEAHPLWQARGPSPQVPLLDGPALAAALMIWLTMKPFRVLVATGSMFSANEEVRVEEGWRYHRICFAAEEEGNVDLAAERFVEGVRRFWEVTDVRVVGRLLGELGPSGEVQALGEGVSSLGWYMGC</sequence>
<comment type="caution">
    <text evidence="1">The sequence shown here is derived from an EMBL/GenBank/DDBJ whole genome shotgun (WGS) entry which is preliminary data.</text>
</comment>